<dbReference type="NCBIfam" id="TIGR02532">
    <property type="entry name" value="IV_pilin_GFxxxE"/>
    <property type="match status" value="1"/>
</dbReference>
<organism evidence="2 3">
    <name type="scientific">Poriferisphaera corsica</name>
    <dbReference type="NCBI Taxonomy" id="2528020"/>
    <lineage>
        <taxon>Bacteria</taxon>
        <taxon>Pseudomonadati</taxon>
        <taxon>Planctomycetota</taxon>
        <taxon>Phycisphaerae</taxon>
        <taxon>Phycisphaerales</taxon>
        <taxon>Phycisphaeraceae</taxon>
        <taxon>Poriferisphaera</taxon>
    </lineage>
</organism>
<dbReference type="EMBL" id="CP036425">
    <property type="protein sequence ID" value="QDU33151.1"/>
    <property type="molecule type" value="Genomic_DNA"/>
</dbReference>
<reference evidence="2 3" key="1">
    <citation type="submission" date="2019-02" db="EMBL/GenBank/DDBJ databases">
        <title>Deep-cultivation of Planctomycetes and their phenomic and genomic characterization uncovers novel biology.</title>
        <authorList>
            <person name="Wiegand S."/>
            <person name="Jogler M."/>
            <person name="Boedeker C."/>
            <person name="Pinto D."/>
            <person name="Vollmers J."/>
            <person name="Rivas-Marin E."/>
            <person name="Kohn T."/>
            <person name="Peeters S.H."/>
            <person name="Heuer A."/>
            <person name="Rast P."/>
            <person name="Oberbeckmann S."/>
            <person name="Bunk B."/>
            <person name="Jeske O."/>
            <person name="Meyerdierks A."/>
            <person name="Storesund J.E."/>
            <person name="Kallscheuer N."/>
            <person name="Luecker S."/>
            <person name="Lage O.M."/>
            <person name="Pohl T."/>
            <person name="Merkel B.J."/>
            <person name="Hornburger P."/>
            <person name="Mueller R.-W."/>
            <person name="Bruemmer F."/>
            <person name="Labrenz M."/>
            <person name="Spormann A.M."/>
            <person name="Op den Camp H."/>
            <person name="Overmann J."/>
            <person name="Amann R."/>
            <person name="Jetten M.S.M."/>
            <person name="Mascher T."/>
            <person name="Medema M.H."/>
            <person name="Devos D.P."/>
            <person name="Kaster A.-K."/>
            <person name="Ovreas L."/>
            <person name="Rohde M."/>
            <person name="Galperin M.Y."/>
            <person name="Jogler C."/>
        </authorList>
    </citation>
    <scope>NUCLEOTIDE SEQUENCE [LARGE SCALE GENOMIC DNA]</scope>
    <source>
        <strain evidence="2 3">KS4</strain>
    </source>
</reference>
<dbReference type="InterPro" id="IPR045584">
    <property type="entry name" value="Pilin-like"/>
</dbReference>
<dbReference type="PANTHER" id="PTHR30093:SF2">
    <property type="entry name" value="TYPE II SECRETION SYSTEM PROTEIN H"/>
    <property type="match status" value="1"/>
</dbReference>
<dbReference type="Proteomes" id="UP000317369">
    <property type="component" value="Chromosome"/>
</dbReference>
<gene>
    <name evidence="2" type="ORF">KS4_11960</name>
</gene>
<dbReference type="InterPro" id="IPR012902">
    <property type="entry name" value="N_methyl_site"/>
</dbReference>
<dbReference type="SUPFAM" id="SSF54523">
    <property type="entry name" value="Pili subunits"/>
    <property type="match status" value="1"/>
</dbReference>
<dbReference type="Gene3D" id="3.30.700.10">
    <property type="entry name" value="Glycoprotein, Type 4 Pilin"/>
    <property type="match status" value="1"/>
</dbReference>
<name>A0A517YSG2_9BACT</name>
<accession>A0A517YSG2</accession>
<proteinExistence type="predicted"/>
<evidence type="ECO:0000313" key="2">
    <source>
        <dbReference type="EMBL" id="QDU33151.1"/>
    </source>
</evidence>
<feature type="transmembrane region" description="Helical" evidence="1">
    <location>
        <begin position="12"/>
        <end position="36"/>
    </location>
</feature>
<keyword evidence="1" id="KW-0812">Transmembrane</keyword>
<sequence>MLLFFRNRYQKAFTLIELLVVISIIALLIGILLPALGAARKTALSAVCLSNVRQISLASAVYSEDYKQFFIPVCAFPWRVSGSTDTPHRLWPGILAKHGTLSAPKFFDCPSFDSDNSEFLEIQDMKNDLDGRWKTTDYGYNYMNIGTRARALGLEHKSSIGEYYGSDFWTSGNRGKEPITNRLGMVRNPSATLTFGDSYSPNKCIKGIDQGQCTIRDEWLNGRQSRERWLLHPRHNGSSVNVAFADAHAEAVSGPVRLATDGIPANLNDSIYAEDGVGDWYIHWFEAKQAGSKSVKDSLWDIQ</sequence>
<dbReference type="KEGG" id="pcor:KS4_11960"/>
<evidence type="ECO:0000313" key="3">
    <source>
        <dbReference type="Proteomes" id="UP000317369"/>
    </source>
</evidence>
<evidence type="ECO:0000256" key="1">
    <source>
        <dbReference type="SAM" id="Phobius"/>
    </source>
</evidence>
<dbReference type="AlphaFoldDB" id="A0A517YSG2"/>
<dbReference type="Pfam" id="PF07963">
    <property type="entry name" value="N_methyl"/>
    <property type="match status" value="1"/>
</dbReference>
<protein>
    <recommendedName>
        <fullName evidence="4">Prepilin-type N-terminal cleavage/methylation domain-containing protein</fullName>
    </recommendedName>
</protein>
<dbReference type="OrthoDB" id="255848at2"/>
<keyword evidence="1" id="KW-0472">Membrane</keyword>
<keyword evidence="1" id="KW-1133">Transmembrane helix</keyword>
<dbReference type="PANTHER" id="PTHR30093">
    <property type="entry name" value="GENERAL SECRETION PATHWAY PROTEIN G"/>
    <property type="match status" value="1"/>
</dbReference>
<dbReference type="RefSeq" id="WP_145075816.1">
    <property type="nucleotide sequence ID" value="NZ_CP036425.1"/>
</dbReference>
<keyword evidence="3" id="KW-1185">Reference proteome</keyword>
<evidence type="ECO:0008006" key="4">
    <source>
        <dbReference type="Google" id="ProtNLM"/>
    </source>
</evidence>